<reference evidence="6 7" key="1">
    <citation type="submission" date="2018-04" db="EMBL/GenBank/DDBJ databases">
        <title>Pelagivirga bohaiensis gen. nov., sp. nov., a bacterium isolated from the Bohai Sea.</title>
        <authorList>
            <person name="Ji X."/>
        </authorList>
    </citation>
    <scope>NUCLEOTIDE SEQUENCE [LARGE SCALE GENOMIC DNA]</scope>
    <source>
        <strain evidence="6 7">BH-SD19</strain>
    </source>
</reference>
<organism evidence="6 7">
    <name type="scientific">Pelagivirga sediminicola</name>
    <dbReference type="NCBI Taxonomy" id="2170575"/>
    <lineage>
        <taxon>Bacteria</taxon>
        <taxon>Pseudomonadati</taxon>
        <taxon>Pseudomonadota</taxon>
        <taxon>Alphaproteobacteria</taxon>
        <taxon>Rhodobacterales</taxon>
        <taxon>Paracoccaceae</taxon>
        <taxon>Pelagivirga</taxon>
    </lineage>
</organism>
<dbReference type="PANTHER" id="PTHR21666">
    <property type="entry name" value="PEPTIDASE-RELATED"/>
    <property type="match status" value="1"/>
</dbReference>
<feature type="region of interest" description="Disordered" evidence="2">
    <location>
        <begin position="365"/>
        <end position="386"/>
    </location>
</feature>
<feature type="domain" description="M23ase beta-sheet core" evidence="4">
    <location>
        <begin position="310"/>
        <end position="404"/>
    </location>
</feature>
<feature type="compositionally biased region" description="Basic and acidic residues" evidence="2">
    <location>
        <begin position="122"/>
        <end position="133"/>
    </location>
</feature>
<keyword evidence="1" id="KW-0175">Coiled coil</keyword>
<feature type="domain" description="DUF5930" evidence="5">
    <location>
        <begin position="1"/>
        <end position="299"/>
    </location>
</feature>
<dbReference type="SUPFAM" id="SSF51261">
    <property type="entry name" value="Duplicated hybrid motif"/>
    <property type="match status" value="1"/>
</dbReference>
<dbReference type="InterPro" id="IPR050570">
    <property type="entry name" value="Cell_wall_metabolism_enzyme"/>
</dbReference>
<sequence>MRSESDTRFIRLRPATQLIAFGGASLIVAWSIIATAILLMDSIGSGNFREQAKRDQRSYESRLNDLSSERDKRAVEAREAQERFNSALEQISVMQSELLASETRRREMETGIGVIQSTLRRTMREREEARGKAETLTAELETSGTGDALASDDGNGGNAVDFLTQALADTAAERDQIIADAQDALLQADEMQQQIRLMQDQNDQIFRQLEDAMTISVEPLDKMFAAAGMSTDKILNTVRKGYSGQGGPLMPLSLSTRGEAPSPDAARANRLLNQLDRLNLYRIAAEKAPFALPLKNAFRYTSGYGPRWGRMHSGTDMAGDHGSPIYAPADGVVTHAGWQSGYGRLVKIEHAFGIETRYAHQSKIRVKKGQRVSRGDHIGDMGNSGRSTGTHLHYEIRVDGKAINAMTFIKAGRNVF</sequence>
<evidence type="ECO:0000256" key="3">
    <source>
        <dbReference type="SAM" id="Phobius"/>
    </source>
</evidence>
<evidence type="ECO:0000259" key="5">
    <source>
        <dbReference type="Pfam" id="PF19353"/>
    </source>
</evidence>
<evidence type="ECO:0000256" key="2">
    <source>
        <dbReference type="SAM" id="MobiDB-lite"/>
    </source>
</evidence>
<dbReference type="Pfam" id="PF01551">
    <property type="entry name" value="Peptidase_M23"/>
    <property type="match status" value="1"/>
</dbReference>
<name>A0A2T7GCD6_9RHOB</name>
<dbReference type="CDD" id="cd12797">
    <property type="entry name" value="M23_peptidase"/>
    <property type="match status" value="1"/>
</dbReference>
<dbReference type="Gene3D" id="2.70.70.10">
    <property type="entry name" value="Glucose Permease (Domain IIA)"/>
    <property type="match status" value="1"/>
</dbReference>
<feature type="transmembrane region" description="Helical" evidence="3">
    <location>
        <begin position="18"/>
        <end position="40"/>
    </location>
</feature>
<dbReference type="AlphaFoldDB" id="A0A2T7GCD6"/>
<accession>A0A2T7GCD6</accession>
<keyword evidence="3" id="KW-0812">Transmembrane</keyword>
<keyword evidence="7" id="KW-1185">Reference proteome</keyword>
<proteinExistence type="predicted"/>
<keyword evidence="3" id="KW-0472">Membrane</keyword>
<gene>
    <name evidence="6" type="ORF">DC366_02455</name>
</gene>
<dbReference type="EMBL" id="QCYH01000001">
    <property type="protein sequence ID" value="PVA12082.1"/>
    <property type="molecule type" value="Genomic_DNA"/>
</dbReference>
<feature type="region of interest" description="Disordered" evidence="2">
    <location>
        <begin position="53"/>
        <end position="72"/>
    </location>
</feature>
<feature type="region of interest" description="Disordered" evidence="2">
    <location>
        <begin position="119"/>
        <end position="145"/>
    </location>
</feature>
<dbReference type="Proteomes" id="UP000244446">
    <property type="component" value="Unassembled WGS sequence"/>
</dbReference>
<dbReference type="PANTHER" id="PTHR21666:SF270">
    <property type="entry name" value="MUREIN HYDROLASE ACTIVATOR ENVC"/>
    <property type="match status" value="1"/>
</dbReference>
<dbReference type="InterPro" id="IPR016047">
    <property type="entry name" value="M23ase_b-sheet_dom"/>
</dbReference>
<evidence type="ECO:0000256" key="1">
    <source>
        <dbReference type="SAM" id="Coils"/>
    </source>
</evidence>
<feature type="coiled-coil region" evidence="1">
    <location>
        <begin position="174"/>
        <end position="208"/>
    </location>
</feature>
<dbReference type="OrthoDB" id="9805070at2"/>
<evidence type="ECO:0000259" key="4">
    <source>
        <dbReference type="Pfam" id="PF01551"/>
    </source>
</evidence>
<keyword evidence="3" id="KW-1133">Transmembrane helix</keyword>
<dbReference type="Pfam" id="PF19353">
    <property type="entry name" value="DUF5930"/>
    <property type="match status" value="1"/>
</dbReference>
<dbReference type="GO" id="GO:0004222">
    <property type="term" value="F:metalloendopeptidase activity"/>
    <property type="evidence" value="ECO:0007669"/>
    <property type="project" value="TreeGrafter"/>
</dbReference>
<dbReference type="InterPro" id="IPR011055">
    <property type="entry name" value="Dup_hybrid_motif"/>
</dbReference>
<dbReference type="InterPro" id="IPR045974">
    <property type="entry name" value="DUF5930"/>
</dbReference>
<comment type="caution">
    <text evidence="6">The sequence shown here is derived from an EMBL/GenBank/DDBJ whole genome shotgun (WGS) entry which is preliminary data.</text>
</comment>
<protein>
    <submittedName>
        <fullName evidence="6">Peptidase M23</fullName>
    </submittedName>
</protein>
<evidence type="ECO:0000313" key="7">
    <source>
        <dbReference type="Proteomes" id="UP000244446"/>
    </source>
</evidence>
<evidence type="ECO:0000313" key="6">
    <source>
        <dbReference type="EMBL" id="PVA12082.1"/>
    </source>
</evidence>